<dbReference type="EMBL" id="LAZR01026755">
    <property type="protein sequence ID" value="KKL67770.1"/>
    <property type="molecule type" value="Genomic_DNA"/>
</dbReference>
<reference evidence="2" key="1">
    <citation type="journal article" date="2015" name="Nature">
        <title>Complex archaea that bridge the gap between prokaryotes and eukaryotes.</title>
        <authorList>
            <person name="Spang A."/>
            <person name="Saw J.H."/>
            <person name="Jorgensen S.L."/>
            <person name="Zaremba-Niedzwiedzka K."/>
            <person name="Martijn J."/>
            <person name="Lind A.E."/>
            <person name="van Eijk R."/>
            <person name="Schleper C."/>
            <person name="Guy L."/>
            <person name="Ettema T.J."/>
        </authorList>
    </citation>
    <scope>NUCLEOTIDE SEQUENCE</scope>
</reference>
<evidence type="ECO:0000313" key="2">
    <source>
        <dbReference type="EMBL" id="KKL67770.1"/>
    </source>
</evidence>
<keyword evidence="1" id="KW-0472">Membrane</keyword>
<name>A0A0F9GEC8_9ZZZZ</name>
<keyword evidence="1" id="KW-0812">Transmembrane</keyword>
<feature type="transmembrane region" description="Helical" evidence="1">
    <location>
        <begin position="6"/>
        <end position="24"/>
    </location>
</feature>
<accession>A0A0F9GEC8</accession>
<organism evidence="2">
    <name type="scientific">marine sediment metagenome</name>
    <dbReference type="NCBI Taxonomy" id="412755"/>
    <lineage>
        <taxon>unclassified sequences</taxon>
        <taxon>metagenomes</taxon>
        <taxon>ecological metagenomes</taxon>
    </lineage>
</organism>
<dbReference type="AlphaFoldDB" id="A0A0F9GEC8"/>
<keyword evidence="1" id="KW-1133">Transmembrane helix</keyword>
<comment type="caution">
    <text evidence="2">The sequence shown here is derived from an EMBL/GenBank/DDBJ whole genome shotgun (WGS) entry which is preliminary data.</text>
</comment>
<evidence type="ECO:0000256" key="1">
    <source>
        <dbReference type="SAM" id="Phobius"/>
    </source>
</evidence>
<sequence>MRHYSLGVNCLLFLLLTVQTIRLWRAQRQRRKDNEYIENLRTLLDDMLEKGYK</sequence>
<proteinExistence type="predicted"/>
<protein>
    <submittedName>
        <fullName evidence="2">Uncharacterized protein</fullName>
    </submittedName>
</protein>
<gene>
    <name evidence="2" type="ORF">LCGC14_2131660</name>
</gene>